<sequence length="67" mass="7768">MESQIGKMWVENRWNLRKRKKGESLILLLEPFLGEVSRSSLTMEEEEYVALMKALVAEIAGNRTIPF</sequence>
<evidence type="ECO:0000313" key="1">
    <source>
        <dbReference type="EMBL" id="RZC72334.1"/>
    </source>
</evidence>
<name>A0A4Y7KG50_PAPSO</name>
<accession>A0A4Y7KG50</accession>
<keyword evidence="2" id="KW-1185">Reference proteome</keyword>
<dbReference type="AlphaFoldDB" id="A0A4Y7KG50"/>
<organism evidence="1 2">
    <name type="scientific">Papaver somniferum</name>
    <name type="common">Opium poppy</name>
    <dbReference type="NCBI Taxonomy" id="3469"/>
    <lineage>
        <taxon>Eukaryota</taxon>
        <taxon>Viridiplantae</taxon>
        <taxon>Streptophyta</taxon>
        <taxon>Embryophyta</taxon>
        <taxon>Tracheophyta</taxon>
        <taxon>Spermatophyta</taxon>
        <taxon>Magnoliopsida</taxon>
        <taxon>Ranunculales</taxon>
        <taxon>Papaveraceae</taxon>
        <taxon>Papaveroideae</taxon>
        <taxon>Papaver</taxon>
    </lineage>
</organism>
<dbReference type="Proteomes" id="UP000316621">
    <property type="component" value="Chromosome 7"/>
</dbReference>
<dbReference type="Gramene" id="RZC72334">
    <property type="protein sequence ID" value="RZC72334"/>
    <property type="gene ID" value="C5167_035476"/>
</dbReference>
<evidence type="ECO:0000313" key="2">
    <source>
        <dbReference type="Proteomes" id="UP000316621"/>
    </source>
</evidence>
<reference evidence="1 2" key="1">
    <citation type="journal article" date="2018" name="Science">
        <title>The opium poppy genome and morphinan production.</title>
        <authorList>
            <person name="Guo L."/>
            <person name="Winzer T."/>
            <person name="Yang X."/>
            <person name="Li Y."/>
            <person name="Ning Z."/>
            <person name="He Z."/>
            <person name="Teodor R."/>
            <person name="Lu Y."/>
            <person name="Bowser T.A."/>
            <person name="Graham I.A."/>
            <person name="Ye K."/>
        </authorList>
    </citation>
    <scope>NUCLEOTIDE SEQUENCE [LARGE SCALE GENOMIC DNA]</scope>
    <source>
        <strain evidence="2">cv. HN1</strain>
        <tissue evidence="1">Leaves</tissue>
    </source>
</reference>
<protein>
    <submittedName>
        <fullName evidence="1">Uncharacterized protein</fullName>
    </submittedName>
</protein>
<dbReference type="EMBL" id="CM010721">
    <property type="protein sequence ID" value="RZC72334.1"/>
    <property type="molecule type" value="Genomic_DNA"/>
</dbReference>
<proteinExistence type="predicted"/>
<gene>
    <name evidence="1" type="ORF">C5167_035476</name>
</gene>